<dbReference type="RefSeq" id="WP_326121868.1">
    <property type="nucleotide sequence ID" value="NZ_JARSFG010000003.1"/>
</dbReference>
<keyword evidence="2 3" id="KW-0472">Membrane</keyword>
<evidence type="ECO:0000313" key="4">
    <source>
        <dbReference type="EMBL" id="MEC1177499.1"/>
    </source>
</evidence>
<dbReference type="Proteomes" id="UP001344888">
    <property type="component" value="Unassembled WGS sequence"/>
</dbReference>
<reference evidence="4 5" key="1">
    <citation type="submission" date="2023-03" db="EMBL/GenBank/DDBJ databases">
        <title>Bacillus Genome Sequencing.</title>
        <authorList>
            <person name="Dunlap C."/>
        </authorList>
    </citation>
    <scope>NUCLEOTIDE SEQUENCE [LARGE SCALE GENOMIC DNA]</scope>
    <source>
        <strain evidence="4 5">B-59205</strain>
    </source>
</reference>
<dbReference type="InterPro" id="IPR003784">
    <property type="entry name" value="BioY"/>
</dbReference>
<keyword evidence="5" id="KW-1185">Reference proteome</keyword>
<accession>A0AAW9NG00</accession>
<dbReference type="EMBL" id="JARSFG010000003">
    <property type="protein sequence ID" value="MEC1177499.1"/>
    <property type="molecule type" value="Genomic_DNA"/>
</dbReference>
<evidence type="ECO:0000256" key="1">
    <source>
        <dbReference type="ARBA" id="ARBA00010692"/>
    </source>
</evidence>
<dbReference type="AlphaFoldDB" id="A0AAW9NG00"/>
<feature type="transmembrane region" description="Helical" evidence="3">
    <location>
        <begin position="89"/>
        <end position="110"/>
    </location>
</feature>
<organism evidence="4 5">
    <name type="scientific">Metasolibacillus meyeri</name>
    <dbReference type="NCBI Taxonomy" id="1071052"/>
    <lineage>
        <taxon>Bacteria</taxon>
        <taxon>Bacillati</taxon>
        <taxon>Bacillota</taxon>
        <taxon>Bacilli</taxon>
        <taxon>Bacillales</taxon>
        <taxon>Caryophanaceae</taxon>
        <taxon>Metasolibacillus</taxon>
    </lineage>
</organism>
<feature type="transmembrane region" description="Helical" evidence="3">
    <location>
        <begin position="164"/>
        <end position="186"/>
    </location>
</feature>
<dbReference type="GO" id="GO:0015225">
    <property type="term" value="F:biotin transmembrane transporter activity"/>
    <property type="evidence" value="ECO:0007669"/>
    <property type="project" value="UniProtKB-UniRule"/>
</dbReference>
<dbReference type="PANTHER" id="PTHR34295">
    <property type="entry name" value="BIOTIN TRANSPORTER BIOY"/>
    <property type="match status" value="1"/>
</dbReference>
<gene>
    <name evidence="4" type="ORF">P9B03_03300</name>
</gene>
<sequence length="196" mass="21159">MEAVSKSTTWRTVDLLYCSAFATLMMVGANITSFVPFLVAGGVPITLQTFFGVLAGLVLGRVKGAVACTVYMCIGLAGAPVFAKFTGGPAALVSPTFGFIVSFIICAYIAGAIVERYQTKKAYIASGLITMTLIYLLGTNWLYFAYQLWAAAPDGFSYKMAWAWMVPPMPKDFILAIVAGLLAYRLQKVLHILPIK</sequence>
<feature type="transmembrane region" description="Helical" evidence="3">
    <location>
        <begin position="65"/>
        <end position="83"/>
    </location>
</feature>
<comment type="subcellular location">
    <subcellularLocation>
        <location evidence="2">Cell membrane</location>
        <topology evidence="2">Multi-pass membrane protein</topology>
    </subcellularLocation>
</comment>
<evidence type="ECO:0000256" key="3">
    <source>
        <dbReference type="SAM" id="Phobius"/>
    </source>
</evidence>
<dbReference type="Pfam" id="PF02632">
    <property type="entry name" value="BioY"/>
    <property type="match status" value="1"/>
</dbReference>
<dbReference type="PIRSF" id="PIRSF016661">
    <property type="entry name" value="BioY"/>
    <property type="match status" value="1"/>
</dbReference>
<comment type="similarity">
    <text evidence="1 2">Belongs to the BioY family.</text>
</comment>
<feature type="transmembrane region" description="Helical" evidence="3">
    <location>
        <begin position="122"/>
        <end position="144"/>
    </location>
</feature>
<keyword evidence="3" id="KW-1133">Transmembrane helix</keyword>
<dbReference type="PANTHER" id="PTHR34295:SF1">
    <property type="entry name" value="BIOTIN TRANSPORTER BIOY"/>
    <property type="match status" value="1"/>
</dbReference>
<keyword evidence="2" id="KW-0813">Transport</keyword>
<keyword evidence="2" id="KW-1003">Cell membrane</keyword>
<evidence type="ECO:0000256" key="2">
    <source>
        <dbReference type="PIRNR" id="PIRNR016661"/>
    </source>
</evidence>
<feature type="transmembrane region" description="Helical" evidence="3">
    <location>
        <begin position="12"/>
        <end position="31"/>
    </location>
</feature>
<keyword evidence="3" id="KW-0812">Transmembrane</keyword>
<comment type="caution">
    <text evidence="4">The sequence shown here is derived from an EMBL/GenBank/DDBJ whole genome shotgun (WGS) entry which is preliminary data.</text>
</comment>
<dbReference type="GO" id="GO:0005886">
    <property type="term" value="C:plasma membrane"/>
    <property type="evidence" value="ECO:0007669"/>
    <property type="project" value="UniProtKB-SubCell"/>
</dbReference>
<feature type="transmembrane region" description="Helical" evidence="3">
    <location>
        <begin position="37"/>
        <end position="58"/>
    </location>
</feature>
<evidence type="ECO:0000313" key="5">
    <source>
        <dbReference type="Proteomes" id="UP001344888"/>
    </source>
</evidence>
<protein>
    <recommendedName>
        <fullName evidence="2">Biotin transporter</fullName>
    </recommendedName>
</protein>
<name>A0AAW9NG00_9BACL</name>
<proteinExistence type="inferred from homology"/>
<dbReference type="Gene3D" id="1.10.1760.20">
    <property type="match status" value="1"/>
</dbReference>